<evidence type="ECO:0000256" key="13">
    <source>
        <dbReference type="PIRSR" id="PIRSR001174-2"/>
    </source>
</evidence>
<dbReference type="InterPro" id="IPR027065">
    <property type="entry name" value="Lon_Prtase"/>
</dbReference>
<reference evidence="19 20" key="1">
    <citation type="submission" date="2015-02" db="EMBL/GenBank/DDBJ databases">
        <title>Genome Sequencing of Rickettsiales.</title>
        <authorList>
            <person name="Daugherty S.C."/>
            <person name="Su Q."/>
            <person name="Abolude K."/>
            <person name="Beier-Sexton M."/>
            <person name="Carlyon J.A."/>
            <person name="Carter R."/>
            <person name="Day N.P."/>
            <person name="Dumler S.J."/>
            <person name="Dyachenko V."/>
            <person name="Godinez A."/>
            <person name="Kurtti T.J."/>
            <person name="Lichay M."/>
            <person name="Mullins K.E."/>
            <person name="Ott S."/>
            <person name="Pappas-Brown V."/>
            <person name="Paris D.H."/>
            <person name="Patel P."/>
            <person name="Richards A.L."/>
            <person name="Sadzewicz L."/>
            <person name="Sears K."/>
            <person name="Seidman D."/>
            <person name="Sengamalay N."/>
            <person name="Stenos J."/>
            <person name="Tallon L.J."/>
            <person name="Vincent G."/>
            <person name="Fraser C.M."/>
            <person name="Munderloh U."/>
            <person name="Dunning-Hotopp J.C."/>
        </authorList>
    </citation>
    <scope>NUCLEOTIDE SEQUENCE [LARGE SCALE GENOMIC DNA]</scope>
    <source>
        <strain evidence="19 20">Fuller</strain>
    </source>
</reference>
<organism evidence="19 20">
    <name type="scientific">Orientia chuto str. Dubai</name>
    <dbReference type="NCBI Taxonomy" id="1359168"/>
    <lineage>
        <taxon>Bacteria</taxon>
        <taxon>Pseudomonadati</taxon>
        <taxon>Pseudomonadota</taxon>
        <taxon>Alphaproteobacteria</taxon>
        <taxon>Rickettsiales</taxon>
        <taxon>Rickettsiaceae</taxon>
        <taxon>Rickettsieae</taxon>
        <taxon>Orientia</taxon>
    </lineage>
</organism>
<dbReference type="PANTHER" id="PTHR10046">
    <property type="entry name" value="ATP DEPENDENT LON PROTEASE FAMILY MEMBER"/>
    <property type="match status" value="1"/>
</dbReference>
<dbReference type="PROSITE" id="PS01046">
    <property type="entry name" value="LON_SER"/>
    <property type="match status" value="1"/>
</dbReference>
<dbReference type="Pfam" id="PF22667">
    <property type="entry name" value="Lon_lid"/>
    <property type="match status" value="1"/>
</dbReference>
<name>A0A0F3MP91_9RICK</name>
<protein>
    <recommendedName>
        <fullName evidence="10 11">Lon protease</fullName>
        <ecNumber evidence="10 11">3.4.21.53</ecNumber>
    </recommendedName>
    <alternativeName>
        <fullName evidence="10">ATP-dependent protease La</fullName>
    </alternativeName>
</protein>
<dbReference type="InterPro" id="IPR003593">
    <property type="entry name" value="AAA+_ATPase"/>
</dbReference>
<gene>
    <name evidence="10 19" type="primary">lon</name>
    <name evidence="19" type="ORF">OCHUTO_0072</name>
</gene>
<evidence type="ECO:0000256" key="2">
    <source>
        <dbReference type="ARBA" id="ARBA00022490"/>
    </source>
</evidence>
<dbReference type="Proteomes" id="UP000033616">
    <property type="component" value="Unassembled WGS sequence"/>
</dbReference>
<dbReference type="Gene3D" id="3.30.230.10">
    <property type="match status" value="1"/>
</dbReference>
<comment type="caution">
    <text evidence="19">The sequence shown here is derived from an EMBL/GenBank/DDBJ whole genome shotgun (WGS) entry which is preliminary data.</text>
</comment>
<dbReference type="InterPro" id="IPR008269">
    <property type="entry name" value="Lon_proteolytic"/>
</dbReference>
<dbReference type="FunFam" id="1.20.5.5270:FF:000002">
    <property type="entry name" value="Lon protease homolog"/>
    <property type="match status" value="1"/>
</dbReference>
<evidence type="ECO:0000259" key="17">
    <source>
        <dbReference type="PROSITE" id="PS51786"/>
    </source>
</evidence>
<dbReference type="InterPro" id="IPR015947">
    <property type="entry name" value="PUA-like_sf"/>
</dbReference>
<dbReference type="Gene3D" id="1.20.5.5270">
    <property type="match status" value="1"/>
</dbReference>
<dbReference type="PRINTS" id="PR00830">
    <property type="entry name" value="ENDOLAPTASE"/>
</dbReference>
<feature type="coiled-coil region" evidence="16">
    <location>
        <begin position="247"/>
        <end position="284"/>
    </location>
</feature>
<dbReference type="Gene3D" id="1.10.8.60">
    <property type="match status" value="1"/>
</dbReference>
<dbReference type="InterPro" id="IPR008268">
    <property type="entry name" value="Peptidase_S16_AS"/>
</dbReference>
<evidence type="ECO:0000313" key="19">
    <source>
        <dbReference type="EMBL" id="KJV57545.1"/>
    </source>
</evidence>
<dbReference type="PROSITE" id="PS51786">
    <property type="entry name" value="LON_PROTEOLYTIC"/>
    <property type="match status" value="1"/>
</dbReference>
<evidence type="ECO:0000313" key="20">
    <source>
        <dbReference type="Proteomes" id="UP000033616"/>
    </source>
</evidence>
<dbReference type="Gene3D" id="3.40.50.300">
    <property type="entry name" value="P-loop containing nucleotide triphosphate hydrolases"/>
    <property type="match status" value="1"/>
</dbReference>
<dbReference type="GO" id="GO:0005524">
    <property type="term" value="F:ATP binding"/>
    <property type="evidence" value="ECO:0007669"/>
    <property type="project" value="UniProtKB-UniRule"/>
</dbReference>
<dbReference type="SUPFAM" id="SSF52540">
    <property type="entry name" value="P-loop containing nucleoside triphosphate hydrolases"/>
    <property type="match status" value="1"/>
</dbReference>
<feature type="binding site" evidence="10 13">
    <location>
        <begin position="361"/>
        <end position="368"/>
    </location>
    <ligand>
        <name>ATP</name>
        <dbReference type="ChEBI" id="CHEBI:30616"/>
    </ligand>
</feature>
<dbReference type="Gene3D" id="1.20.58.1480">
    <property type="match status" value="1"/>
</dbReference>
<evidence type="ECO:0000256" key="16">
    <source>
        <dbReference type="SAM" id="Coils"/>
    </source>
</evidence>
<keyword evidence="16" id="KW-0175">Coiled coil</keyword>
<evidence type="ECO:0000256" key="9">
    <source>
        <dbReference type="ARBA" id="ARBA00050665"/>
    </source>
</evidence>
<feature type="active site" evidence="10 12">
    <location>
        <position position="684"/>
    </location>
</feature>
<dbReference type="EMBL" id="LANP01000001">
    <property type="protein sequence ID" value="KJV57545.1"/>
    <property type="molecule type" value="Genomic_DNA"/>
</dbReference>
<dbReference type="STRING" id="1359168.OCHUTO_0072"/>
<dbReference type="EC" id="3.4.21.53" evidence="10 11"/>
<dbReference type="PROSITE" id="PS51787">
    <property type="entry name" value="LON_N"/>
    <property type="match status" value="1"/>
</dbReference>
<keyword evidence="2 10" id="KW-0963">Cytoplasm</keyword>
<dbReference type="GO" id="GO:0016887">
    <property type="term" value="F:ATP hydrolysis activity"/>
    <property type="evidence" value="ECO:0007669"/>
    <property type="project" value="UniProtKB-UniRule"/>
</dbReference>
<evidence type="ECO:0000256" key="3">
    <source>
        <dbReference type="ARBA" id="ARBA00022670"/>
    </source>
</evidence>
<dbReference type="InterPro" id="IPR003111">
    <property type="entry name" value="Lon_prtase_N"/>
</dbReference>
<dbReference type="InterPro" id="IPR054594">
    <property type="entry name" value="Lon_lid"/>
</dbReference>
<dbReference type="SUPFAM" id="SSF88697">
    <property type="entry name" value="PUA domain-like"/>
    <property type="match status" value="1"/>
</dbReference>
<dbReference type="InterPro" id="IPR027543">
    <property type="entry name" value="Lon_bac"/>
</dbReference>
<dbReference type="SMART" id="SM00464">
    <property type="entry name" value="LON"/>
    <property type="match status" value="1"/>
</dbReference>
<dbReference type="InterPro" id="IPR014721">
    <property type="entry name" value="Ribsml_uS5_D2-typ_fold_subgr"/>
</dbReference>
<comment type="catalytic activity">
    <reaction evidence="9 10 11 14">
        <text>Hydrolysis of proteins in presence of ATP.</text>
        <dbReference type="EC" id="3.4.21.53"/>
    </reaction>
</comment>
<dbReference type="Pfam" id="PF02190">
    <property type="entry name" value="LON_substr_bdg"/>
    <property type="match status" value="1"/>
</dbReference>
<evidence type="ECO:0000256" key="7">
    <source>
        <dbReference type="ARBA" id="ARBA00022840"/>
    </source>
</evidence>
<proteinExistence type="evidence at transcript level"/>
<dbReference type="Pfam" id="PF05362">
    <property type="entry name" value="Lon_C"/>
    <property type="match status" value="1"/>
</dbReference>
<evidence type="ECO:0000256" key="6">
    <source>
        <dbReference type="ARBA" id="ARBA00022825"/>
    </source>
</evidence>
<comment type="similarity">
    <text evidence="10 11 14 15">Belongs to the peptidase S16 family.</text>
</comment>
<dbReference type="GO" id="GO:0034605">
    <property type="term" value="P:cellular response to heat"/>
    <property type="evidence" value="ECO:0007669"/>
    <property type="project" value="UniProtKB-UniRule"/>
</dbReference>
<dbReference type="InterPro" id="IPR020568">
    <property type="entry name" value="Ribosomal_Su5_D2-typ_SF"/>
</dbReference>
<keyword evidence="4 10" id="KW-0547">Nucleotide-binding</keyword>
<evidence type="ECO:0000256" key="1">
    <source>
        <dbReference type="ARBA" id="ARBA00004496"/>
    </source>
</evidence>
<dbReference type="FunFam" id="3.40.50.300:FF:000021">
    <property type="entry name" value="Lon protease homolog"/>
    <property type="match status" value="1"/>
</dbReference>
<comment type="induction">
    <text evidence="10">By heat shock.</text>
</comment>
<keyword evidence="5 10" id="KW-0378">Hydrolase</keyword>
<dbReference type="GO" id="GO:0004176">
    <property type="term" value="F:ATP-dependent peptidase activity"/>
    <property type="evidence" value="ECO:0007669"/>
    <property type="project" value="UniProtKB-UniRule"/>
</dbReference>
<dbReference type="GO" id="GO:0005737">
    <property type="term" value="C:cytoplasm"/>
    <property type="evidence" value="ECO:0007669"/>
    <property type="project" value="UniProtKB-SubCell"/>
</dbReference>
<evidence type="ECO:0000256" key="12">
    <source>
        <dbReference type="PIRSR" id="PIRSR001174-1"/>
    </source>
</evidence>
<dbReference type="PATRIC" id="fig|1359168.3.peg.73"/>
<dbReference type="AlphaFoldDB" id="A0A0F3MP91"/>
<evidence type="ECO:0000256" key="8">
    <source>
        <dbReference type="ARBA" id="ARBA00023016"/>
    </source>
</evidence>
<evidence type="ECO:0000256" key="5">
    <source>
        <dbReference type="ARBA" id="ARBA00022801"/>
    </source>
</evidence>
<keyword evidence="6 10" id="KW-0720">Serine protease</keyword>
<dbReference type="NCBIfam" id="TIGR00763">
    <property type="entry name" value="lon"/>
    <property type="match status" value="1"/>
</dbReference>
<feature type="active site" evidence="10 12">
    <location>
        <position position="727"/>
    </location>
</feature>
<keyword evidence="20" id="KW-1185">Reference proteome</keyword>
<evidence type="ECO:0000256" key="14">
    <source>
        <dbReference type="PROSITE-ProRule" id="PRU01122"/>
    </source>
</evidence>
<comment type="function">
    <text evidence="10">ATP-dependent serine protease that mediates the selective degradation of mutant and abnormal proteins as well as certain short-lived regulatory proteins. Required for cellular homeostasis and for survival from DNA damage and developmental changes induced by stress. Degrades polypeptides processively to yield small peptide fragments that are 5 to 10 amino acids long. Binds to DNA in a double-stranded, site-specific manner.</text>
</comment>
<evidence type="ECO:0000256" key="15">
    <source>
        <dbReference type="RuleBase" id="RU000591"/>
    </source>
</evidence>
<comment type="subcellular location">
    <subcellularLocation>
        <location evidence="1 10 11">Cytoplasm</location>
    </subcellularLocation>
</comment>
<dbReference type="SUPFAM" id="SSF54211">
    <property type="entry name" value="Ribosomal protein S5 domain 2-like"/>
    <property type="match status" value="1"/>
</dbReference>
<dbReference type="SMART" id="SM00382">
    <property type="entry name" value="AAA"/>
    <property type="match status" value="1"/>
</dbReference>
<dbReference type="InterPro" id="IPR003959">
    <property type="entry name" value="ATPase_AAA_core"/>
</dbReference>
<dbReference type="PIRSF" id="PIRSF001174">
    <property type="entry name" value="Lon_proteas"/>
    <property type="match status" value="1"/>
</dbReference>
<dbReference type="GO" id="GO:0004252">
    <property type="term" value="F:serine-type endopeptidase activity"/>
    <property type="evidence" value="ECO:0007669"/>
    <property type="project" value="UniProtKB-UniRule"/>
</dbReference>
<feature type="domain" description="Lon N-terminal" evidence="18">
    <location>
        <begin position="12"/>
        <end position="208"/>
    </location>
</feature>
<evidence type="ECO:0000256" key="4">
    <source>
        <dbReference type="ARBA" id="ARBA00022741"/>
    </source>
</evidence>
<keyword evidence="8 10" id="KW-0346">Stress response</keyword>
<dbReference type="GO" id="GO:0006515">
    <property type="term" value="P:protein quality control for misfolded or incompletely synthesized proteins"/>
    <property type="evidence" value="ECO:0007669"/>
    <property type="project" value="UniProtKB-UniRule"/>
</dbReference>
<keyword evidence="3 10" id="KW-0645">Protease</keyword>
<comment type="subunit">
    <text evidence="10 11">Homohexamer. Organized in a ring with a central cavity.</text>
</comment>
<keyword evidence="7 10" id="KW-0067">ATP-binding</keyword>
<evidence type="ECO:0000256" key="11">
    <source>
        <dbReference type="PIRNR" id="PIRNR001174"/>
    </source>
</evidence>
<evidence type="ECO:0000256" key="10">
    <source>
        <dbReference type="HAMAP-Rule" id="MF_01973"/>
    </source>
</evidence>
<dbReference type="Pfam" id="PF00004">
    <property type="entry name" value="AAA"/>
    <property type="match status" value="1"/>
</dbReference>
<dbReference type="GO" id="GO:0043565">
    <property type="term" value="F:sequence-specific DNA binding"/>
    <property type="evidence" value="ECO:0007669"/>
    <property type="project" value="UniProtKB-UniRule"/>
</dbReference>
<accession>A0A0F3MP91</accession>
<dbReference type="HAMAP" id="MF_01973">
    <property type="entry name" value="lon_bact"/>
    <property type="match status" value="1"/>
</dbReference>
<feature type="domain" description="Lon proteolytic" evidence="17">
    <location>
        <begin position="597"/>
        <end position="778"/>
    </location>
</feature>
<dbReference type="CDD" id="cd19500">
    <property type="entry name" value="RecA-like_Lon"/>
    <property type="match status" value="1"/>
</dbReference>
<dbReference type="InterPro" id="IPR046336">
    <property type="entry name" value="Lon_prtase_N_sf"/>
</dbReference>
<sequence length="796" mass="88957">MTQIDDIDNSVLPLFPIRNTVLFPGLVLPIFIGRDESVKNLLRLGNDFEDQNTILLTAQKSPDDVKPSISSLYEIGVLAKIIELVKLPNNNYKILIEVLDRVKLTVSHSQELLVAKYVVIPDDEINNSDEVKDKLANVIVLFNKYIRLSKKINPDLLVHVLSYTNQSHIVNALAANLICSIASKQSLLETTNIKERIEKLTENVAKEIVILETDELITSKAQKNLEKMQRDCFLNEKMKIIKNVLGVDDEKSDIAELQKKINSLRLSKEAKAKAESELKKLKMMNPISAEAALTRNYLDILLGLPWNKEKEGKVNINIDKALQVLNADHHGLEKVKERITEYLAVLQRTKKSIGTILCFVGPPGVGKTSLVKSIANAIKRKYAKFALGGVRDEAEIRGHRKTYIGAMPGKIISLIKRENSNNLVMLLDEIDKISRDSRGDPAFALLEALDPEQNSRFQDNYLEVEYDLSKVIFVATANSFNFPLPLRDRMEIIQISGYIEDEKLAIAKHHLIPKQMEINGLTDTEISFSDEAILELIRYYTREAGVRSLERNIGGLCRKVLKKILSIQDIKSENISQENIKDYLGPRKYKYGLIEDNNQVGITVGLAYTETGGDLIWVEAVMIPGKGKIKATGKLGDVMKESSQTAFSYFCSRAQKYNVEYERYHKYDIHLHFPEGATPKDGPSAGIAIFTTIVSLMIGVPVKLSVAMTGEITLRGRILPIGGLKEKLMAAKRGGIKTVIIPEGNTSDLDEIPDSIKNDLDIIPLSEADQVLDIAFASPVIDLPAKKNGLINELKQ</sequence>
<evidence type="ECO:0000259" key="18">
    <source>
        <dbReference type="PROSITE" id="PS51787"/>
    </source>
</evidence>
<dbReference type="InterPro" id="IPR027417">
    <property type="entry name" value="P-loop_NTPase"/>
</dbReference>
<dbReference type="InterPro" id="IPR004815">
    <property type="entry name" value="Lon_bac/euk-typ"/>
</dbReference>
<dbReference type="Gene3D" id="2.30.130.40">
    <property type="entry name" value="LON domain-like"/>
    <property type="match status" value="1"/>
</dbReference>